<proteinExistence type="predicted"/>
<keyword evidence="2" id="KW-0418">Kinase</keyword>
<keyword evidence="4" id="KW-1133">Transmembrane helix</keyword>
<dbReference type="EMBL" id="JAPHNL010000190">
    <property type="protein sequence ID" value="MCX3061368.1"/>
    <property type="molecule type" value="Genomic_DNA"/>
</dbReference>
<evidence type="ECO:0000313" key="6">
    <source>
        <dbReference type="EMBL" id="MCX3061368.1"/>
    </source>
</evidence>
<feature type="transmembrane region" description="Helical" evidence="4">
    <location>
        <begin position="134"/>
        <end position="152"/>
    </location>
</feature>
<evidence type="ECO:0000256" key="3">
    <source>
        <dbReference type="ARBA" id="ARBA00023012"/>
    </source>
</evidence>
<sequence length="361" mass="37788">MILATLLYRASHVVIAVFAVQRPVSDRPVDWLMLGIAVVCSVLVWGHAVRSGRFSAARVWADVVLVGAGLPVVAVVWGGPVELDSFGWVILLGTSSSAAAGVALGGVEIVGAVLLMGASPLVLCALIHVSPSILGSHLISLVSSGVMAWVFWRYLCRQGRLLDAANARALETEARRARDAERLAHHRALHDTVLATLTALAGGGVDANSPEVRERCAHEAAYLRRLVQRGADEGPGPGLGTALERAVRFAEGLGLRVSAQYQALPEVPPEVATAVSDAVTEALNNVRRHAGTSRAYLTAAGSADGLLVTVVDRGTGFDPRRVVPGVGLRSSIAGRLAEAGGAAQVESMPEEGTRVELRWPA</sequence>
<evidence type="ECO:0000256" key="4">
    <source>
        <dbReference type="SAM" id="Phobius"/>
    </source>
</evidence>
<dbReference type="Gene3D" id="3.30.565.10">
    <property type="entry name" value="Histidine kinase-like ATPase, C-terminal domain"/>
    <property type="match status" value="1"/>
</dbReference>
<feature type="domain" description="Histidine kinase/HSP90-like ATPase" evidence="5">
    <location>
        <begin position="273"/>
        <end position="360"/>
    </location>
</feature>
<evidence type="ECO:0000256" key="1">
    <source>
        <dbReference type="ARBA" id="ARBA00022679"/>
    </source>
</evidence>
<keyword evidence="7" id="KW-1185">Reference proteome</keyword>
<dbReference type="PANTHER" id="PTHR24421">
    <property type="entry name" value="NITRATE/NITRITE SENSOR PROTEIN NARX-RELATED"/>
    <property type="match status" value="1"/>
</dbReference>
<dbReference type="InterPro" id="IPR003594">
    <property type="entry name" value="HATPase_dom"/>
</dbReference>
<feature type="transmembrane region" description="Helical" evidence="4">
    <location>
        <begin position="109"/>
        <end position="128"/>
    </location>
</feature>
<dbReference type="Pfam" id="PF02518">
    <property type="entry name" value="HATPase_c"/>
    <property type="match status" value="1"/>
</dbReference>
<keyword evidence="3" id="KW-0902">Two-component regulatory system</keyword>
<organism evidence="6 7">
    <name type="scientific">Streptomyces beihaiensis</name>
    <dbReference type="NCBI Taxonomy" id="2984495"/>
    <lineage>
        <taxon>Bacteria</taxon>
        <taxon>Bacillati</taxon>
        <taxon>Actinomycetota</taxon>
        <taxon>Actinomycetes</taxon>
        <taxon>Kitasatosporales</taxon>
        <taxon>Streptomycetaceae</taxon>
        <taxon>Streptomyces</taxon>
    </lineage>
</organism>
<gene>
    <name evidence="6" type="ORF">OFY01_16705</name>
</gene>
<evidence type="ECO:0000259" key="5">
    <source>
        <dbReference type="Pfam" id="PF02518"/>
    </source>
</evidence>
<reference evidence="6" key="1">
    <citation type="submission" date="2022-10" db="EMBL/GenBank/DDBJ databases">
        <title>Streptomyces beihaiensis sp. nov., a chitin degrading actinobacterium, isolated from shrimp pond soil.</title>
        <authorList>
            <person name="Xie J."/>
            <person name="Shen N."/>
        </authorList>
    </citation>
    <scope>NUCLEOTIDE SEQUENCE</scope>
    <source>
        <strain evidence="6">GXMU-J5</strain>
    </source>
</reference>
<evidence type="ECO:0000313" key="7">
    <source>
        <dbReference type="Proteomes" id="UP001163064"/>
    </source>
</evidence>
<dbReference type="InterPro" id="IPR036890">
    <property type="entry name" value="HATPase_C_sf"/>
</dbReference>
<feature type="transmembrane region" description="Helical" evidence="4">
    <location>
        <begin position="29"/>
        <end position="47"/>
    </location>
</feature>
<keyword evidence="4" id="KW-0472">Membrane</keyword>
<dbReference type="CDD" id="cd16917">
    <property type="entry name" value="HATPase_UhpB-NarQ-NarX-like"/>
    <property type="match status" value="1"/>
</dbReference>
<dbReference type="InterPro" id="IPR050482">
    <property type="entry name" value="Sensor_HK_TwoCompSys"/>
</dbReference>
<dbReference type="SUPFAM" id="SSF55874">
    <property type="entry name" value="ATPase domain of HSP90 chaperone/DNA topoisomerase II/histidine kinase"/>
    <property type="match status" value="1"/>
</dbReference>
<protein>
    <recommendedName>
        <fullName evidence="5">Histidine kinase/HSP90-like ATPase domain-containing protein</fullName>
    </recommendedName>
</protein>
<keyword evidence="4" id="KW-0812">Transmembrane</keyword>
<evidence type="ECO:0000256" key="2">
    <source>
        <dbReference type="ARBA" id="ARBA00022777"/>
    </source>
</evidence>
<dbReference type="Proteomes" id="UP001163064">
    <property type="component" value="Unassembled WGS sequence"/>
</dbReference>
<accession>A0ABT3TWD7</accession>
<name>A0ABT3TWD7_9ACTN</name>
<keyword evidence="1" id="KW-0808">Transferase</keyword>
<dbReference type="RefSeq" id="WP_266600671.1">
    <property type="nucleotide sequence ID" value="NZ_JAPHNL010000190.1"/>
</dbReference>
<comment type="caution">
    <text evidence="6">The sequence shown here is derived from an EMBL/GenBank/DDBJ whole genome shotgun (WGS) entry which is preliminary data.</text>
</comment>
<feature type="transmembrane region" description="Helical" evidence="4">
    <location>
        <begin position="59"/>
        <end position="79"/>
    </location>
</feature>